<dbReference type="GO" id="GO:0008270">
    <property type="term" value="F:zinc ion binding"/>
    <property type="evidence" value="ECO:0007669"/>
    <property type="project" value="InterPro"/>
</dbReference>
<dbReference type="InterPro" id="IPR036864">
    <property type="entry name" value="Zn2-C6_fun-type_DNA-bd_sf"/>
</dbReference>
<dbReference type="CDD" id="cd00067">
    <property type="entry name" value="GAL4"/>
    <property type="match status" value="1"/>
</dbReference>
<dbReference type="Pfam" id="PF00172">
    <property type="entry name" value="Zn_clus"/>
    <property type="match status" value="1"/>
</dbReference>
<feature type="domain" description="Zn(2)-C6 fungal-type" evidence="2">
    <location>
        <begin position="53"/>
        <end position="83"/>
    </location>
</feature>
<accession>A0A1E4TE67</accession>
<name>A0A1E4TE67_9ASCO</name>
<evidence type="ECO:0000259" key="2">
    <source>
        <dbReference type="PROSITE" id="PS50048"/>
    </source>
</evidence>
<organism evidence="3 4">
    <name type="scientific">Tortispora caseinolytica NRRL Y-17796</name>
    <dbReference type="NCBI Taxonomy" id="767744"/>
    <lineage>
        <taxon>Eukaryota</taxon>
        <taxon>Fungi</taxon>
        <taxon>Dikarya</taxon>
        <taxon>Ascomycota</taxon>
        <taxon>Saccharomycotina</taxon>
        <taxon>Trigonopsidomycetes</taxon>
        <taxon>Trigonopsidales</taxon>
        <taxon>Trigonopsidaceae</taxon>
        <taxon>Tortispora</taxon>
    </lineage>
</organism>
<dbReference type="PROSITE" id="PS00463">
    <property type="entry name" value="ZN2_CY6_FUNGAL_1"/>
    <property type="match status" value="1"/>
</dbReference>
<dbReference type="OrthoDB" id="4097022at2759"/>
<dbReference type="PROSITE" id="PS50048">
    <property type="entry name" value="ZN2_CY6_FUNGAL_2"/>
    <property type="match status" value="1"/>
</dbReference>
<dbReference type="PANTHER" id="PTHR47784:SF5">
    <property type="entry name" value="STEROL UPTAKE CONTROL PROTEIN 2"/>
    <property type="match status" value="1"/>
</dbReference>
<evidence type="ECO:0000313" key="4">
    <source>
        <dbReference type="Proteomes" id="UP000095023"/>
    </source>
</evidence>
<dbReference type="GO" id="GO:0001228">
    <property type="term" value="F:DNA-binding transcription activator activity, RNA polymerase II-specific"/>
    <property type="evidence" value="ECO:0007669"/>
    <property type="project" value="TreeGrafter"/>
</dbReference>
<dbReference type="SUPFAM" id="SSF57701">
    <property type="entry name" value="Zn2/Cys6 DNA-binding domain"/>
    <property type="match status" value="1"/>
</dbReference>
<dbReference type="PANTHER" id="PTHR47784">
    <property type="entry name" value="STEROL UPTAKE CONTROL PROTEIN 2"/>
    <property type="match status" value="1"/>
</dbReference>
<feature type="region of interest" description="Disordered" evidence="1">
    <location>
        <begin position="1"/>
        <end position="49"/>
    </location>
</feature>
<gene>
    <name evidence="3" type="ORF">CANCADRAFT_1799</name>
</gene>
<dbReference type="EMBL" id="KV453842">
    <property type="protein sequence ID" value="ODV90066.1"/>
    <property type="molecule type" value="Genomic_DNA"/>
</dbReference>
<dbReference type="Proteomes" id="UP000095023">
    <property type="component" value="Unassembled WGS sequence"/>
</dbReference>
<dbReference type="Gene3D" id="4.10.240.10">
    <property type="entry name" value="Zn(2)-C6 fungal-type DNA-binding domain"/>
    <property type="match status" value="1"/>
</dbReference>
<feature type="compositionally biased region" description="Low complexity" evidence="1">
    <location>
        <begin position="12"/>
        <end position="25"/>
    </location>
</feature>
<reference evidence="4" key="1">
    <citation type="submission" date="2016-02" db="EMBL/GenBank/DDBJ databases">
        <title>Comparative genomics of biotechnologically important yeasts.</title>
        <authorList>
            <consortium name="DOE Joint Genome Institute"/>
            <person name="Riley R."/>
            <person name="Haridas S."/>
            <person name="Wolfe K.H."/>
            <person name="Lopes M.R."/>
            <person name="Hittinger C.T."/>
            <person name="Goker M."/>
            <person name="Salamov A."/>
            <person name="Wisecaver J."/>
            <person name="Long T.M."/>
            <person name="Aerts A.L."/>
            <person name="Barry K."/>
            <person name="Choi C."/>
            <person name="Clum A."/>
            <person name="Coughlan A.Y."/>
            <person name="Deshpande S."/>
            <person name="Douglass A.P."/>
            <person name="Hanson S.J."/>
            <person name="Klenk H.-P."/>
            <person name="Labutti K."/>
            <person name="Lapidus A."/>
            <person name="Lindquist E."/>
            <person name="Lipzen A."/>
            <person name="Meier-Kolthoff J.P."/>
            <person name="Ohm R.A."/>
            <person name="Otillar R.P."/>
            <person name="Pangilinan J."/>
            <person name="Peng Y."/>
            <person name="Rokas A."/>
            <person name="Rosa C.A."/>
            <person name="Scheuner C."/>
            <person name="Sibirny A.A."/>
            <person name="Slot J.C."/>
            <person name="Stielow J.B."/>
            <person name="Sun H."/>
            <person name="Kurtzman C.P."/>
            <person name="Blackwell M."/>
            <person name="Jeffries T.W."/>
            <person name="Grigoriev I.V."/>
        </authorList>
    </citation>
    <scope>NUCLEOTIDE SEQUENCE [LARGE SCALE GENOMIC DNA]</scope>
    <source>
        <strain evidence="4">NRRL Y-17796</strain>
    </source>
</reference>
<protein>
    <recommendedName>
        <fullName evidence="2">Zn(2)-C6 fungal-type domain-containing protein</fullName>
    </recommendedName>
</protein>
<evidence type="ECO:0000256" key="1">
    <source>
        <dbReference type="SAM" id="MobiDB-lite"/>
    </source>
</evidence>
<keyword evidence="4" id="KW-1185">Reference proteome</keyword>
<evidence type="ECO:0000313" key="3">
    <source>
        <dbReference type="EMBL" id="ODV90066.1"/>
    </source>
</evidence>
<sequence length="553" mass="62928">MHRGSHPAPLNSSGSRYRSSSRQQQPQDIHKHKKSPASPVRNIRKTHRKSRKGCERCKKRRIKCSEDYPECKNCKKYDQPCDYLQLPPEELEQRMSRKAIVETMSKYILRIQYFIEHPLTFLYSNDILPDECSPYRPNSFITCTIDNEEEFKADWAASVLSCCLSGANEALVYLLLAYSSQHTFSDAERTPQSLAFQYQMQFFALNGIAELFTRVISVDQANSYEFESLQNLAVILYSSLLTERNISHTTSDSPPVVTNPKELTEEIVHASSSPVRDVESYANLLDDLPASYLADILHETSNHYGLSLNQSQRYEINTNYDEIQTTRNISRPQHMPTEAERSTWHYTGRTDTAFSLNPYTDLAADQEYVHAKQPELPETMVNPSTFTAVQPPTGIFYYPRERPSGQEDSAMQKQLEHTASYIPTSATTLSVTTSSGSACDEFHGPEQDQYNFSRQNSDKPGERPSLIAQGCVPRQPAILKEEHRGHEFLTKPENFALDVSEDSVLAIFDLLVYLNELADRYVGKGRLASELCRYLVWKACNEPAAMSPLDYAN</sequence>
<dbReference type="SMART" id="SM00066">
    <property type="entry name" value="GAL4"/>
    <property type="match status" value="1"/>
</dbReference>
<proteinExistence type="predicted"/>
<dbReference type="InterPro" id="IPR053157">
    <property type="entry name" value="Sterol_Uptake_Regulator"/>
</dbReference>
<dbReference type="AlphaFoldDB" id="A0A1E4TE67"/>
<dbReference type="InterPro" id="IPR001138">
    <property type="entry name" value="Zn2Cys6_DnaBD"/>
</dbReference>